<keyword evidence="2" id="KW-0560">Oxidoreductase</keyword>
<dbReference type="PANTHER" id="PTHR13887">
    <property type="entry name" value="GLUTATHIONE S-TRANSFERASE KAPPA"/>
    <property type="match status" value="1"/>
</dbReference>
<dbReference type="Gene3D" id="3.40.30.10">
    <property type="entry name" value="Glutaredoxin"/>
    <property type="match status" value="1"/>
</dbReference>
<comment type="caution">
    <text evidence="7">The sequence shown here is derived from an EMBL/GenBank/DDBJ whole genome shotgun (WGS) entry which is preliminary data.</text>
</comment>
<dbReference type="SUPFAM" id="SSF52833">
    <property type="entry name" value="Thioredoxin-like"/>
    <property type="match status" value="1"/>
</dbReference>
<evidence type="ECO:0000256" key="5">
    <source>
        <dbReference type="SAM" id="SignalP"/>
    </source>
</evidence>
<reference evidence="7 8" key="1">
    <citation type="submission" date="2019-02" db="EMBL/GenBank/DDBJ databases">
        <title>Siculibacillus lacustris gen. nov., sp. nov., a new rosette-forming bacterium isolated from a freshwater crater lake (Lake St. Ana, Romania).</title>
        <authorList>
            <person name="Felfoldi T."/>
            <person name="Marton Z."/>
            <person name="Szabo A."/>
            <person name="Mentes A."/>
            <person name="Boka K."/>
            <person name="Marialigeti K."/>
            <person name="Mathe I."/>
            <person name="Koncz M."/>
            <person name="Schumann P."/>
            <person name="Toth E."/>
        </authorList>
    </citation>
    <scope>NUCLEOTIDE SEQUENCE [LARGE SCALE GENOMIC DNA]</scope>
    <source>
        <strain evidence="7 8">SA-279</strain>
    </source>
</reference>
<dbReference type="Proteomes" id="UP000292781">
    <property type="component" value="Unassembled WGS sequence"/>
</dbReference>
<proteinExistence type="predicted"/>
<dbReference type="InterPro" id="IPR036249">
    <property type="entry name" value="Thioredoxin-like_sf"/>
</dbReference>
<evidence type="ECO:0000256" key="3">
    <source>
        <dbReference type="ARBA" id="ARBA00023157"/>
    </source>
</evidence>
<feature type="signal peptide" evidence="5">
    <location>
        <begin position="1"/>
        <end position="18"/>
    </location>
</feature>
<organism evidence="7 8">
    <name type="scientific">Siculibacillus lacustris</name>
    <dbReference type="NCBI Taxonomy" id="1549641"/>
    <lineage>
        <taxon>Bacteria</taxon>
        <taxon>Pseudomonadati</taxon>
        <taxon>Pseudomonadota</taxon>
        <taxon>Alphaproteobacteria</taxon>
        <taxon>Hyphomicrobiales</taxon>
        <taxon>Ancalomicrobiaceae</taxon>
        <taxon>Siculibacillus</taxon>
    </lineage>
</organism>
<evidence type="ECO:0000256" key="1">
    <source>
        <dbReference type="ARBA" id="ARBA00022729"/>
    </source>
</evidence>
<dbReference type="EMBL" id="SJFN01000041">
    <property type="protein sequence ID" value="TBW33648.1"/>
    <property type="molecule type" value="Genomic_DNA"/>
</dbReference>
<evidence type="ECO:0000313" key="7">
    <source>
        <dbReference type="EMBL" id="TBW33648.1"/>
    </source>
</evidence>
<name>A0A4Q9VFV5_9HYPH</name>
<dbReference type="Pfam" id="PF18312">
    <property type="entry name" value="ScsC_N"/>
    <property type="match status" value="1"/>
</dbReference>
<dbReference type="OrthoDB" id="9780147at2"/>
<dbReference type="InterPro" id="IPR041205">
    <property type="entry name" value="ScsC_N"/>
</dbReference>
<gene>
    <name evidence="7" type="ORF">EYW49_19910</name>
</gene>
<dbReference type="Pfam" id="PF01323">
    <property type="entry name" value="DSBA"/>
    <property type="match status" value="1"/>
</dbReference>
<sequence>MPSRLVTSLILAAGLAFAVVAPTAAKDAPDKAAIEKIVHDYLVEHPEVIEEAMAALEKKQAAAAAEGQAKVLAEKAAVLFDSKRQVVLGNPKGDVTLVEFFDYNCGYCKRALPDMLGLIDRDRNLRIVLKEFPVLGPGSVEAAKVAVAVEQVAPEKYLDFHKRLLGGRGEANRARALEAANGAGVDSTALDRAMADREVPATLEEVYGLATGLGLSGTPSYVIGDQIVPGAVGIARLEEAVGRARCAVTRKC</sequence>
<feature type="domain" description="Thioredoxin" evidence="6">
    <location>
        <begin position="64"/>
        <end position="246"/>
    </location>
</feature>
<keyword evidence="8" id="KW-1185">Reference proteome</keyword>
<dbReference type="GO" id="GO:0016491">
    <property type="term" value="F:oxidoreductase activity"/>
    <property type="evidence" value="ECO:0007669"/>
    <property type="project" value="UniProtKB-KW"/>
</dbReference>
<evidence type="ECO:0000256" key="4">
    <source>
        <dbReference type="ARBA" id="ARBA00023284"/>
    </source>
</evidence>
<dbReference type="InterPro" id="IPR013766">
    <property type="entry name" value="Thioredoxin_domain"/>
</dbReference>
<evidence type="ECO:0000256" key="2">
    <source>
        <dbReference type="ARBA" id="ARBA00023002"/>
    </source>
</evidence>
<protein>
    <submittedName>
        <fullName evidence="7">DsbA family protein</fullName>
    </submittedName>
</protein>
<accession>A0A4Q9VFV5</accession>
<dbReference type="AlphaFoldDB" id="A0A4Q9VFV5"/>
<keyword evidence="4" id="KW-0676">Redox-active center</keyword>
<dbReference type="CDD" id="cd03023">
    <property type="entry name" value="DsbA_Com1_like"/>
    <property type="match status" value="1"/>
</dbReference>
<feature type="chain" id="PRO_5020465405" evidence="5">
    <location>
        <begin position="19"/>
        <end position="252"/>
    </location>
</feature>
<dbReference type="PANTHER" id="PTHR13887:SF14">
    <property type="entry name" value="DISULFIDE BOND FORMATION PROTEIN D"/>
    <property type="match status" value="1"/>
</dbReference>
<keyword evidence="1 5" id="KW-0732">Signal</keyword>
<dbReference type="PROSITE" id="PS51352">
    <property type="entry name" value="THIOREDOXIN_2"/>
    <property type="match status" value="1"/>
</dbReference>
<keyword evidence="3" id="KW-1015">Disulfide bond</keyword>
<evidence type="ECO:0000259" key="6">
    <source>
        <dbReference type="PROSITE" id="PS51352"/>
    </source>
</evidence>
<dbReference type="RefSeq" id="WP_131311384.1">
    <property type="nucleotide sequence ID" value="NZ_SJFN01000041.1"/>
</dbReference>
<evidence type="ECO:0000313" key="8">
    <source>
        <dbReference type="Proteomes" id="UP000292781"/>
    </source>
</evidence>
<dbReference type="InterPro" id="IPR001853">
    <property type="entry name" value="DSBA-like_thioredoxin_dom"/>
</dbReference>